<name>A0ABR8CFS4_9CYAN</name>
<evidence type="ECO:0000313" key="1">
    <source>
        <dbReference type="EMBL" id="MBD2318586.1"/>
    </source>
</evidence>
<gene>
    <name evidence="1" type="ORF">H6G05_17235</name>
</gene>
<proteinExistence type="predicted"/>
<accession>A0ABR8CFS4</accession>
<dbReference type="EMBL" id="JACJQY010000031">
    <property type="protein sequence ID" value="MBD2318586.1"/>
    <property type="molecule type" value="Genomic_DNA"/>
</dbReference>
<sequence>MSRAAKNQAIAKILIFKIIVFLASGNAFASDKPIPSNFESYSLIAKDELLEHHL</sequence>
<dbReference type="Proteomes" id="UP000618445">
    <property type="component" value="Unassembled WGS sequence"/>
</dbReference>
<keyword evidence="2" id="KW-1185">Reference proteome</keyword>
<comment type="caution">
    <text evidence="1">The sequence shown here is derived from an EMBL/GenBank/DDBJ whole genome shotgun (WGS) entry which is preliminary data.</text>
</comment>
<evidence type="ECO:0000313" key="2">
    <source>
        <dbReference type="Proteomes" id="UP000618445"/>
    </source>
</evidence>
<reference evidence="1 2" key="1">
    <citation type="journal article" date="2020" name="ISME J.">
        <title>Comparative genomics reveals insights into cyanobacterial evolution and habitat adaptation.</title>
        <authorList>
            <person name="Chen M.Y."/>
            <person name="Teng W.K."/>
            <person name="Zhao L."/>
            <person name="Hu C.X."/>
            <person name="Zhou Y.K."/>
            <person name="Han B.P."/>
            <person name="Song L.R."/>
            <person name="Shu W.S."/>
        </authorList>
    </citation>
    <scope>NUCLEOTIDE SEQUENCE [LARGE SCALE GENOMIC DNA]</scope>
    <source>
        <strain evidence="1 2">FACHB-1050</strain>
    </source>
</reference>
<protein>
    <submittedName>
        <fullName evidence="1">Uncharacterized protein</fullName>
    </submittedName>
</protein>
<dbReference type="RefSeq" id="WP_190579707.1">
    <property type="nucleotide sequence ID" value="NZ_CAWPQU010000025.1"/>
</dbReference>
<organism evidence="1 2">
    <name type="scientific">Phormidium tenue FACHB-1050</name>
    <dbReference type="NCBI Taxonomy" id="2692857"/>
    <lineage>
        <taxon>Bacteria</taxon>
        <taxon>Bacillati</taxon>
        <taxon>Cyanobacteriota</taxon>
        <taxon>Cyanophyceae</taxon>
        <taxon>Oscillatoriophycideae</taxon>
        <taxon>Oscillatoriales</taxon>
        <taxon>Oscillatoriaceae</taxon>
        <taxon>Phormidium</taxon>
    </lineage>
</organism>